<dbReference type="FunFam" id="1.10.238.10:FF:000001">
    <property type="entry name" value="Calmodulin 1"/>
    <property type="match status" value="1"/>
</dbReference>
<dbReference type="GeneID" id="110247296"/>
<evidence type="ECO:0000313" key="6">
    <source>
        <dbReference type="Proteomes" id="UP000887567"/>
    </source>
</evidence>
<dbReference type="RefSeq" id="XP_028517366.1">
    <property type="nucleotide sequence ID" value="XM_028661565.1"/>
</dbReference>
<dbReference type="OMA" id="PDHEIND"/>
<accession>A0A913YTE2</accession>
<sequence>MNEEKTNMTTKRLDHLSENQMREYKEVFQLFKQEKENSKNSQMSRQELVDAMRMLGLNPKEEEIQYILNTIDIEGGGQVEFEKFVIMMEKERVPDESEALKLAFCVFDADNTGFIESEELRYAMEFMKIDKNLEEPELQEMFQYLGIDIDRKIPYQEFKTFISANIDLKDVEDHEAGEKEEEDSVDDDTAGEDPGPSQRLIQPPEDDNDEGNKREIEVPVRVEREPSERDPPTHLMTSRVYPLSRYLLCATAKSDLNLDLSVHIQDLIFRKMDKLDKDQIEELKDAFIMFDQDQSGFISSKELNACMRSLGQNPTEEELQEMIFEVDLDGNGLLDFEEFVQLMINQRKPDEEQIEMMNAFNVFDPQNKGYFEASQLRDIFYNDLEDKIPEKELNEFMKATKLDQDRRVRFAEFVHLMDPFNDFGA</sequence>
<dbReference type="FunFam" id="1.10.238.10:FF:000178">
    <property type="entry name" value="Calmodulin-2 A"/>
    <property type="match status" value="1"/>
</dbReference>
<keyword evidence="6" id="KW-1185">Reference proteome</keyword>
<dbReference type="PROSITE" id="PS00018">
    <property type="entry name" value="EF_HAND_1"/>
    <property type="match status" value="3"/>
</dbReference>
<dbReference type="PANTHER" id="PTHR23048">
    <property type="entry name" value="MYOSIN LIGHT CHAIN 1, 3"/>
    <property type="match status" value="1"/>
</dbReference>
<feature type="domain" description="EF-hand" evidence="4">
    <location>
        <begin position="278"/>
        <end position="313"/>
    </location>
</feature>
<dbReference type="CDD" id="cd00051">
    <property type="entry name" value="EFh"/>
    <property type="match status" value="2"/>
</dbReference>
<dbReference type="Pfam" id="PF13833">
    <property type="entry name" value="EF-hand_8"/>
    <property type="match status" value="1"/>
</dbReference>
<dbReference type="GO" id="GO:0016460">
    <property type="term" value="C:myosin II complex"/>
    <property type="evidence" value="ECO:0007669"/>
    <property type="project" value="TreeGrafter"/>
</dbReference>
<dbReference type="KEGG" id="epa:110247296"/>
<dbReference type="InterPro" id="IPR011992">
    <property type="entry name" value="EF-hand-dom_pair"/>
</dbReference>
<dbReference type="InterPro" id="IPR050230">
    <property type="entry name" value="CALM/Myosin/TropC-like"/>
</dbReference>
<dbReference type="Pfam" id="PF13499">
    <property type="entry name" value="EF-hand_7"/>
    <property type="match status" value="3"/>
</dbReference>
<dbReference type="PANTHER" id="PTHR23048:SF0">
    <property type="entry name" value="CALMODULIN LIKE 3"/>
    <property type="match status" value="1"/>
</dbReference>
<evidence type="ECO:0000256" key="3">
    <source>
        <dbReference type="SAM" id="MobiDB-lite"/>
    </source>
</evidence>
<dbReference type="GO" id="GO:0005509">
    <property type="term" value="F:calcium ion binding"/>
    <property type="evidence" value="ECO:0007669"/>
    <property type="project" value="InterPro"/>
</dbReference>
<dbReference type="SMART" id="SM00054">
    <property type="entry name" value="EFh"/>
    <property type="match status" value="8"/>
</dbReference>
<keyword evidence="1" id="KW-0677">Repeat</keyword>
<feature type="compositionally biased region" description="Acidic residues" evidence="3">
    <location>
        <begin position="178"/>
        <end position="191"/>
    </location>
</feature>
<evidence type="ECO:0000259" key="4">
    <source>
        <dbReference type="PROSITE" id="PS50222"/>
    </source>
</evidence>
<protein>
    <recommendedName>
        <fullName evidence="4">EF-hand domain-containing protein</fullName>
    </recommendedName>
</protein>
<dbReference type="SUPFAM" id="SSF47473">
    <property type="entry name" value="EF-hand"/>
    <property type="match status" value="2"/>
</dbReference>
<dbReference type="EnsemblMetazoa" id="XM_028661565.1">
    <property type="protein sequence ID" value="XP_028517366.1"/>
    <property type="gene ID" value="LOC110247296"/>
</dbReference>
<dbReference type="OrthoDB" id="26525at2759"/>
<evidence type="ECO:0000313" key="5">
    <source>
        <dbReference type="EnsemblMetazoa" id="XP_028517366.1"/>
    </source>
</evidence>
<evidence type="ECO:0000256" key="1">
    <source>
        <dbReference type="ARBA" id="ARBA00022737"/>
    </source>
</evidence>
<feature type="compositionally biased region" description="Basic and acidic residues" evidence="3">
    <location>
        <begin position="210"/>
        <end position="232"/>
    </location>
</feature>
<dbReference type="Proteomes" id="UP000887567">
    <property type="component" value="Unplaced"/>
</dbReference>
<dbReference type="PROSITE" id="PS50222">
    <property type="entry name" value="EF_HAND_2"/>
    <property type="match status" value="4"/>
</dbReference>
<feature type="region of interest" description="Disordered" evidence="3">
    <location>
        <begin position="173"/>
        <end position="236"/>
    </location>
</feature>
<dbReference type="AlphaFoldDB" id="A0A913YTE2"/>
<reference evidence="5" key="1">
    <citation type="submission" date="2022-11" db="UniProtKB">
        <authorList>
            <consortium name="EnsemblMetazoa"/>
        </authorList>
    </citation>
    <scope>IDENTIFICATION</scope>
</reference>
<feature type="domain" description="EF-hand" evidence="4">
    <location>
        <begin position="314"/>
        <end position="349"/>
    </location>
</feature>
<feature type="domain" description="EF-hand" evidence="4">
    <location>
        <begin position="59"/>
        <end position="94"/>
    </location>
</feature>
<dbReference type="Gene3D" id="1.10.238.10">
    <property type="entry name" value="EF-hand"/>
    <property type="match status" value="4"/>
</dbReference>
<organism evidence="5 6">
    <name type="scientific">Exaiptasia diaphana</name>
    <name type="common">Tropical sea anemone</name>
    <name type="synonym">Aiptasia pulchella</name>
    <dbReference type="NCBI Taxonomy" id="2652724"/>
    <lineage>
        <taxon>Eukaryota</taxon>
        <taxon>Metazoa</taxon>
        <taxon>Cnidaria</taxon>
        <taxon>Anthozoa</taxon>
        <taxon>Hexacorallia</taxon>
        <taxon>Actiniaria</taxon>
        <taxon>Aiptasiidae</taxon>
        <taxon>Exaiptasia</taxon>
    </lineage>
</organism>
<dbReference type="InterPro" id="IPR002048">
    <property type="entry name" value="EF_hand_dom"/>
</dbReference>
<dbReference type="InterPro" id="IPR018247">
    <property type="entry name" value="EF_Hand_1_Ca_BS"/>
</dbReference>
<evidence type="ECO:0000256" key="2">
    <source>
        <dbReference type="ARBA" id="ARBA00022837"/>
    </source>
</evidence>
<keyword evidence="2" id="KW-0106">Calcium</keyword>
<name>A0A913YTE2_EXADI</name>
<feature type="domain" description="EF-hand" evidence="4">
    <location>
        <begin position="95"/>
        <end position="130"/>
    </location>
</feature>
<proteinExistence type="predicted"/>